<evidence type="ECO:0000313" key="1">
    <source>
        <dbReference type="EMBL" id="RQO99865.1"/>
    </source>
</evidence>
<dbReference type="AlphaFoldDB" id="A0A3N7G0Q1"/>
<dbReference type="Proteomes" id="UP000006729">
    <property type="component" value="Chromosome 14"/>
</dbReference>
<keyword evidence="2" id="KW-1185">Reference proteome</keyword>
<dbReference type="EMBL" id="CM009303">
    <property type="protein sequence ID" value="RQO99865.1"/>
    <property type="molecule type" value="Genomic_DNA"/>
</dbReference>
<proteinExistence type="predicted"/>
<dbReference type="InParanoid" id="A0A3N7G0Q1"/>
<reference evidence="1 2" key="1">
    <citation type="journal article" date="2006" name="Science">
        <title>The genome of black cottonwood, Populus trichocarpa (Torr. &amp; Gray).</title>
        <authorList>
            <person name="Tuskan G.A."/>
            <person name="Difazio S."/>
            <person name="Jansson S."/>
            <person name="Bohlmann J."/>
            <person name="Grigoriev I."/>
            <person name="Hellsten U."/>
            <person name="Putnam N."/>
            <person name="Ralph S."/>
            <person name="Rombauts S."/>
            <person name="Salamov A."/>
            <person name="Schein J."/>
            <person name="Sterck L."/>
            <person name="Aerts A."/>
            <person name="Bhalerao R.R."/>
            <person name="Bhalerao R.P."/>
            <person name="Blaudez D."/>
            <person name="Boerjan W."/>
            <person name="Brun A."/>
            <person name="Brunner A."/>
            <person name="Busov V."/>
            <person name="Campbell M."/>
            <person name="Carlson J."/>
            <person name="Chalot M."/>
            <person name="Chapman J."/>
            <person name="Chen G.L."/>
            <person name="Cooper D."/>
            <person name="Coutinho P.M."/>
            <person name="Couturier J."/>
            <person name="Covert S."/>
            <person name="Cronk Q."/>
            <person name="Cunningham R."/>
            <person name="Davis J."/>
            <person name="Degroeve S."/>
            <person name="Dejardin A."/>
            <person name="Depamphilis C."/>
            <person name="Detter J."/>
            <person name="Dirks B."/>
            <person name="Dubchak I."/>
            <person name="Duplessis S."/>
            <person name="Ehlting J."/>
            <person name="Ellis B."/>
            <person name="Gendler K."/>
            <person name="Goodstein D."/>
            <person name="Gribskov M."/>
            <person name="Grimwood J."/>
            <person name="Groover A."/>
            <person name="Gunter L."/>
            <person name="Hamberger B."/>
            <person name="Heinze B."/>
            <person name="Helariutta Y."/>
            <person name="Henrissat B."/>
            <person name="Holligan D."/>
            <person name="Holt R."/>
            <person name="Huang W."/>
            <person name="Islam-Faridi N."/>
            <person name="Jones S."/>
            <person name="Jones-Rhoades M."/>
            <person name="Jorgensen R."/>
            <person name="Joshi C."/>
            <person name="Kangasjarvi J."/>
            <person name="Karlsson J."/>
            <person name="Kelleher C."/>
            <person name="Kirkpatrick R."/>
            <person name="Kirst M."/>
            <person name="Kohler A."/>
            <person name="Kalluri U."/>
            <person name="Larimer F."/>
            <person name="Leebens-Mack J."/>
            <person name="Leple J.C."/>
            <person name="Locascio P."/>
            <person name="Lou Y."/>
            <person name="Lucas S."/>
            <person name="Martin F."/>
            <person name="Montanini B."/>
            <person name="Napoli C."/>
            <person name="Nelson D.R."/>
            <person name="Nelson C."/>
            <person name="Nieminen K."/>
            <person name="Nilsson O."/>
            <person name="Pereda V."/>
            <person name="Peter G."/>
            <person name="Philippe R."/>
            <person name="Pilate G."/>
            <person name="Poliakov A."/>
            <person name="Razumovskaya J."/>
            <person name="Richardson P."/>
            <person name="Rinaldi C."/>
            <person name="Ritland K."/>
            <person name="Rouze P."/>
            <person name="Ryaboy D."/>
            <person name="Schmutz J."/>
            <person name="Schrader J."/>
            <person name="Segerman B."/>
            <person name="Shin H."/>
            <person name="Siddiqui A."/>
            <person name="Sterky F."/>
            <person name="Terry A."/>
            <person name="Tsai C.J."/>
            <person name="Uberbacher E."/>
            <person name="Unneberg P."/>
            <person name="Vahala J."/>
            <person name="Wall K."/>
            <person name="Wessler S."/>
            <person name="Yang G."/>
            <person name="Yin T."/>
            <person name="Douglas C."/>
            <person name="Marra M."/>
            <person name="Sandberg G."/>
            <person name="Van de Peer Y."/>
            <person name="Rokhsar D."/>
        </authorList>
    </citation>
    <scope>NUCLEOTIDE SEQUENCE [LARGE SCALE GENOMIC DNA]</scope>
    <source>
        <strain evidence="2">cv. Nisqually</strain>
    </source>
</reference>
<organism evidence="1 2">
    <name type="scientific">Populus trichocarpa</name>
    <name type="common">Western balsam poplar</name>
    <name type="synonym">Populus balsamifera subsp. trichocarpa</name>
    <dbReference type="NCBI Taxonomy" id="3694"/>
    <lineage>
        <taxon>Eukaryota</taxon>
        <taxon>Viridiplantae</taxon>
        <taxon>Streptophyta</taxon>
        <taxon>Embryophyta</taxon>
        <taxon>Tracheophyta</taxon>
        <taxon>Spermatophyta</taxon>
        <taxon>Magnoliopsida</taxon>
        <taxon>eudicotyledons</taxon>
        <taxon>Gunneridae</taxon>
        <taxon>Pentapetalae</taxon>
        <taxon>rosids</taxon>
        <taxon>fabids</taxon>
        <taxon>Malpighiales</taxon>
        <taxon>Salicaceae</taxon>
        <taxon>Saliceae</taxon>
        <taxon>Populus</taxon>
    </lineage>
</organism>
<gene>
    <name evidence="1" type="ORF">POPTR_014G075250</name>
</gene>
<evidence type="ECO:0000313" key="2">
    <source>
        <dbReference type="Proteomes" id="UP000006729"/>
    </source>
</evidence>
<name>A0A3N7G0Q1_POPTR</name>
<accession>A0A3N7G0Q1</accession>
<protein>
    <submittedName>
        <fullName evidence="1">Uncharacterized protein</fullName>
    </submittedName>
</protein>
<sequence>MAHILSAKHNSKEFPALASTRKARSILHVGCLPKCNAVKALHHMISQRP</sequence>